<evidence type="ECO:0000313" key="1">
    <source>
        <dbReference type="EMBL" id="KAK6619109.1"/>
    </source>
</evidence>
<name>A0ABR1AGM6_POLSC</name>
<dbReference type="Proteomes" id="UP001359485">
    <property type="component" value="Unassembled WGS sequence"/>
</dbReference>
<gene>
    <name evidence="1" type="ORF">RUM44_003491</name>
</gene>
<reference evidence="1 2" key="1">
    <citation type="submission" date="2023-09" db="EMBL/GenBank/DDBJ databases">
        <title>Genomes of two closely related lineages of the louse Polyplax serrata with different host specificities.</title>
        <authorList>
            <person name="Martinu J."/>
            <person name="Tarabai H."/>
            <person name="Stefka J."/>
            <person name="Hypsa V."/>
        </authorList>
    </citation>
    <scope>NUCLEOTIDE SEQUENCE [LARGE SCALE GENOMIC DNA]</scope>
    <source>
        <strain evidence="1">98ZLc_SE</strain>
    </source>
</reference>
<protein>
    <submittedName>
        <fullName evidence="1">Uncharacterized protein</fullName>
    </submittedName>
</protein>
<organism evidence="1 2">
    <name type="scientific">Polyplax serrata</name>
    <name type="common">Common mouse louse</name>
    <dbReference type="NCBI Taxonomy" id="468196"/>
    <lineage>
        <taxon>Eukaryota</taxon>
        <taxon>Metazoa</taxon>
        <taxon>Ecdysozoa</taxon>
        <taxon>Arthropoda</taxon>
        <taxon>Hexapoda</taxon>
        <taxon>Insecta</taxon>
        <taxon>Pterygota</taxon>
        <taxon>Neoptera</taxon>
        <taxon>Paraneoptera</taxon>
        <taxon>Psocodea</taxon>
        <taxon>Troctomorpha</taxon>
        <taxon>Phthiraptera</taxon>
        <taxon>Anoplura</taxon>
        <taxon>Polyplacidae</taxon>
        <taxon>Polyplax</taxon>
    </lineage>
</organism>
<accession>A0ABR1AGM6</accession>
<comment type="caution">
    <text evidence="1">The sequence shown here is derived from an EMBL/GenBank/DDBJ whole genome shotgun (WGS) entry which is preliminary data.</text>
</comment>
<proteinExistence type="predicted"/>
<sequence>MASDEVGVGDLKVRPTRSNSFPSVVVYLSSEEDRFVRRDKDVRVKQEQVGRCLVRFGVVKVMQRLRMVEENSDLPPLSISSSSLIYGSLSVKCLTS</sequence>
<dbReference type="EMBL" id="JAWJWF010000049">
    <property type="protein sequence ID" value="KAK6619109.1"/>
    <property type="molecule type" value="Genomic_DNA"/>
</dbReference>
<evidence type="ECO:0000313" key="2">
    <source>
        <dbReference type="Proteomes" id="UP001359485"/>
    </source>
</evidence>
<keyword evidence="2" id="KW-1185">Reference proteome</keyword>